<gene>
    <name evidence="10" type="ORF">AXF15_06155</name>
</gene>
<dbReference type="STRING" id="888061.AXF15_06155"/>
<dbReference type="OrthoDB" id="9805566at2"/>
<name>A0A0X8JPU3_9BACT</name>
<dbReference type="GO" id="GO:0005886">
    <property type="term" value="C:plasma membrane"/>
    <property type="evidence" value="ECO:0007669"/>
    <property type="project" value="UniProtKB-SubCell"/>
</dbReference>
<evidence type="ECO:0000256" key="4">
    <source>
        <dbReference type="ARBA" id="ARBA00022692"/>
    </source>
</evidence>
<comment type="subcellular location">
    <subcellularLocation>
        <location evidence="1">Cell membrane</location>
        <topology evidence="1">Single-pass membrane protein</topology>
    </subcellularLocation>
</comment>
<evidence type="ECO:0000256" key="1">
    <source>
        <dbReference type="ARBA" id="ARBA00004162"/>
    </source>
</evidence>
<evidence type="ECO:0000256" key="8">
    <source>
        <dbReference type="SAM" id="Phobius"/>
    </source>
</evidence>
<keyword evidence="6 7" id="KW-0472">Membrane</keyword>
<reference evidence="11" key="1">
    <citation type="submission" date="2016-02" db="EMBL/GenBank/DDBJ databases">
        <authorList>
            <person name="Holder M.E."/>
            <person name="Ajami N.J."/>
            <person name="Petrosino J.F."/>
        </authorList>
    </citation>
    <scope>NUCLEOTIDE SEQUENCE [LARGE SCALE GENOMIC DNA]</scope>
    <source>
        <strain evidence="11">DSM 12838</strain>
    </source>
</reference>
<dbReference type="InterPro" id="IPR050330">
    <property type="entry name" value="Bact_OuterMem_StrucFunc"/>
</dbReference>
<dbReference type="EMBL" id="CP014230">
    <property type="protein sequence ID" value="AMD92725.1"/>
    <property type="molecule type" value="Genomic_DNA"/>
</dbReference>
<dbReference type="Proteomes" id="UP000063964">
    <property type="component" value="Chromosome"/>
</dbReference>
<dbReference type="InterPro" id="IPR006665">
    <property type="entry name" value="OmpA-like"/>
</dbReference>
<sequence>MSRRKESREGSSSGGLGWMVTFADLMTLLLTFFVLLLSMSSMDKSVLRDAVVHFAGEMDLAPKRGAGRIPARFELVKKILEDPERALRESKRIKDLLFPDEVLPPDMMRSTLEKNLEILARPEGVALVLSDSLLFGTGQSGLDENGRRLLSEFAEFLAGTTMPVNVAGYTDNIPGGRKDNYALSGERAMSVLEYFLEKEFDPHRFSVSAYGETFPLADNASPEGRARNRRVEILLKTRGRTYL</sequence>
<evidence type="ECO:0000313" key="11">
    <source>
        <dbReference type="Proteomes" id="UP000063964"/>
    </source>
</evidence>
<dbReference type="PANTHER" id="PTHR30329:SF21">
    <property type="entry name" value="LIPOPROTEIN YIAD-RELATED"/>
    <property type="match status" value="1"/>
</dbReference>
<dbReference type="SUPFAM" id="SSF103088">
    <property type="entry name" value="OmpA-like"/>
    <property type="match status" value="1"/>
</dbReference>
<comment type="similarity">
    <text evidence="2">Belongs to the MotB family.</text>
</comment>
<proteinExistence type="inferred from homology"/>
<dbReference type="Pfam" id="PF00691">
    <property type="entry name" value="OmpA"/>
    <property type="match status" value="1"/>
</dbReference>
<keyword evidence="5 8" id="KW-1133">Transmembrane helix</keyword>
<evidence type="ECO:0000256" key="5">
    <source>
        <dbReference type="ARBA" id="ARBA00022989"/>
    </source>
</evidence>
<dbReference type="PANTHER" id="PTHR30329">
    <property type="entry name" value="STATOR ELEMENT OF FLAGELLAR MOTOR COMPLEX"/>
    <property type="match status" value="1"/>
</dbReference>
<dbReference type="Pfam" id="PF13677">
    <property type="entry name" value="MotB_plug"/>
    <property type="match status" value="1"/>
</dbReference>
<feature type="transmembrane region" description="Helical" evidence="8">
    <location>
        <begin position="16"/>
        <end position="38"/>
    </location>
</feature>
<feature type="domain" description="OmpA-like" evidence="9">
    <location>
        <begin position="122"/>
        <end position="239"/>
    </location>
</feature>
<dbReference type="KEGG" id="doa:AXF15_06155"/>
<evidence type="ECO:0000256" key="2">
    <source>
        <dbReference type="ARBA" id="ARBA00008914"/>
    </source>
</evidence>
<evidence type="ECO:0000256" key="3">
    <source>
        <dbReference type="ARBA" id="ARBA00022475"/>
    </source>
</evidence>
<evidence type="ECO:0000256" key="7">
    <source>
        <dbReference type="PROSITE-ProRule" id="PRU00473"/>
    </source>
</evidence>
<dbReference type="RefSeq" id="WP_066604762.1">
    <property type="nucleotide sequence ID" value="NZ_CP014230.1"/>
</dbReference>
<dbReference type="InterPro" id="IPR025713">
    <property type="entry name" value="MotB-like_N_dom"/>
</dbReference>
<evidence type="ECO:0000259" key="9">
    <source>
        <dbReference type="PROSITE" id="PS51123"/>
    </source>
</evidence>
<accession>A0A0X8JPU3</accession>
<keyword evidence="3" id="KW-1003">Cell membrane</keyword>
<protein>
    <recommendedName>
        <fullName evidence="9">OmpA-like domain-containing protein</fullName>
    </recommendedName>
</protein>
<dbReference type="AlphaFoldDB" id="A0A0X8JPU3"/>
<evidence type="ECO:0000256" key="6">
    <source>
        <dbReference type="ARBA" id="ARBA00023136"/>
    </source>
</evidence>
<organism evidence="10 11">
    <name type="scientific">Desulfomicrobium orale DSM 12838</name>
    <dbReference type="NCBI Taxonomy" id="888061"/>
    <lineage>
        <taxon>Bacteria</taxon>
        <taxon>Pseudomonadati</taxon>
        <taxon>Thermodesulfobacteriota</taxon>
        <taxon>Desulfovibrionia</taxon>
        <taxon>Desulfovibrionales</taxon>
        <taxon>Desulfomicrobiaceae</taxon>
        <taxon>Desulfomicrobium</taxon>
    </lineage>
</organism>
<keyword evidence="4 8" id="KW-0812">Transmembrane</keyword>
<dbReference type="CDD" id="cd07185">
    <property type="entry name" value="OmpA_C-like"/>
    <property type="match status" value="1"/>
</dbReference>
<dbReference type="PROSITE" id="PS51123">
    <property type="entry name" value="OMPA_2"/>
    <property type="match status" value="1"/>
</dbReference>
<dbReference type="Gene3D" id="3.30.1330.60">
    <property type="entry name" value="OmpA-like domain"/>
    <property type="match status" value="1"/>
</dbReference>
<dbReference type="InterPro" id="IPR036737">
    <property type="entry name" value="OmpA-like_sf"/>
</dbReference>
<evidence type="ECO:0000313" key="10">
    <source>
        <dbReference type="EMBL" id="AMD92725.1"/>
    </source>
</evidence>
<keyword evidence="11" id="KW-1185">Reference proteome</keyword>